<protein>
    <submittedName>
        <fullName evidence="2">Uncharacterized protein</fullName>
    </submittedName>
</protein>
<keyword evidence="1" id="KW-1133">Transmembrane helix</keyword>
<organism evidence="2 3">
    <name type="scientific">Candidatus Abyssobacteria bacterium SURF_17</name>
    <dbReference type="NCBI Taxonomy" id="2093361"/>
    <lineage>
        <taxon>Bacteria</taxon>
        <taxon>Pseudomonadati</taxon>
        <taxon>Candidatus Hydrogenedentota</taxon>
        <taxon>Candidatus Abyssobacteria</taxon>
    </lineage>
</organism>
<evidence type="ECO:0000313" key="2">
    <source>
        <dbReference type="EMBL" id="RJP64725.1"/>
    </source>
</evidence>
<gene>
    <name evidence="2" type="ORF">C4532_18975</name>
</gene>
<reference evidence="2 3" key="1">
    <citation type="journal article" date="2017" name="ISME J.">
        <title>Energy and carbon metabolisms in a deep terrestrial subsurface fluid microbial community.</title>
        <authorList>
            <person name="Momper L."/>
            <person name="Jungbluth S.P."/>
            <person name="Lee M.D."/>
            <person name="Amend J.P."/>
        </authorList>
    </citation>
    <scope>NUCLEOTIDE SEQUENCE [LARGE SCALE GENOMIC DNA]</scope>
    <source>
        <strain evidence="2">SURF_17</strain>
    </source>
</reference>
<feature type="transmembrane region" description="Helical" evidence="1">
    <location>
        <begin position="12"/>
        <end position="35"/>
    </location>
</feature>
<dbReference type="EMBL" id="QZKI01000136">
    <property type="protein sequence ID" value="RJP64725.1"/>
    <property type="molecule type" value="Genomic_DNA"/>
</dbReference>
<keyword evidence="1" id="KW-0812">Transmembrane</keyword>
<comment type="caution">
    <text evidence="2">The sequence shown here is derived from an EMBL/GenBank/DDBJ whole genome shotgun (WGS) entry which is preliminary data.</text>
</comment>
<name>A0A419EP10_9BACT</name>
<dbReference type="PROSITE" id="PS51257">
    <property type="entry name" value="PROKAR_LIPOPROTEIN"/>
    <property type="match status" value="1"/>
</dbReference>
<evidence type="ECO:0000256" key="1">
    <source>
        <dbReference type="SAM" id="Phobius"/>
    </source>
</evidence>
<accession>A0A419EP10</accession>
<proteinExistence type="predicted"/>
<keyword evidence="1" id="KW-0472">Membrane</keyword>
<sequence length="66" mass="7096">MREWVSYSILKGIAEIAGAPFIAPNLLFIYGCAALREGMVTASSRTCQGQSCGMEQAIRPTIGEVM</sequence>
<dbReference type="Proteomes" id="UP000285961">
    <property type="component" value="Unassembled WGS sequence"/>
</dbReference>
<dbReference type="AlphaFoldDB" id="A0A419EP10"/>
<evidence type="ECO:0000313" key="3">
    <source>
        <dbReference type="Proteomes" id="UP000285961"/>
    </source>
</evidence>